<comment type="caution">
    <text evidence="2">The sequence shown here is derived from an EMBL/GenBank/DDBJ whole genome shotgun (WGS) entry which is preliminary data.</text>
</comment>
<dbReference type="Proteomes" id="UP001499979">
    <property type="component" value="Unassembled WGS sequence"/>
</dbReference>
<organism evidence="2 3">
    <name type="scientific">Nocardioides aquiterrae</name>
    <dbReference type="NCBI Taxonomy" id="203799"/>
    <lineage>
        <taxon>Bacteria</taxon>
        <taxon>Bacillati</taxon>
        <taxon>Actinomycetota</taxon>
        <taxon>Actinomycetes</taxon>
        <taxon>Propionibacteriales</taxon>
        <taxon>Nocardioidaceae</taxon>
        <taxon>Nocardioides</taxon>
    </lineage>
</organism>
<gene>
    <name evidence="2" type="ORF">GCM10009606_18070</name>
</gene>
<evidence type="ECO:0000313" key="2">
    <source>
        <dbReference type="EMBL" id="GAA1138688.1"/>
    </source>
</evidence>
<feature type="region of interest" description="Disordered" evidence="1">
    <location>
        <begin position="22"/>
        <end position="58"/>
    </location>
</feature>
<keyword evidence="3" id="KW-1185">Reference proteome</keyword>
<accession>A0ABP4EY20</accession>
<dbReference type="EMBL" id="BAAAJE010000006">
    <property type="protein sequence ID" value="GAA1138688.1"/>
    <property type="molecule type" value="Genomic_DNA"/>
</dbReference>
<feature type="compositionally biased region" description="Low complexity" evidence="1">
    <location>
        <begin position="48"/>
        <end position="58"/>
    </location>
</feature>
<evidence type="ECO:0000256" key="1">
    <source>
        <dbReference type="SAM" id="MobiDB-lite"/>
    </source>
</evidence>
<protein>
    <recommendedName>
        <fullName evidence="4">Secreted protein</fullName>
    </recommendedName>
</protein>
<sequence>MIGRLLAFLFPSVPRQLSAEVTLTPGPARSGEAAAGPGQTPESGGGCSPSSGLSPFSGPPACETQVAFYPHPSVRWEFGDERLGALIDRWRGARS</sequence>
<name>A0ABP4EY20_9ACTN</name>
<proteinExistence type="predicted"/>
<evidence type="ECO:0000313" key="3">
    <source>
        <dbReference type="Proteomes" id="UP001499979"/>
    </source>
</evidence>
<reference evidence="3" key="1">
    <citation type="journal article" date="2019" name="Int. J. Syst. Evol. Microbiol.">
        <title>The Global Catalogue of Microorganisms (GCM) 10K type strain sequencing project: providing services to taxonomists for standard genome sequencing and annotation.</title>
        <authorList>
            <consortium name="The Broad Institute Genomics Platform"/>
            <consortium name="The Broad Institute Genome Sequencing Center for Infectious Disease"/>
            <person name="Wu L."/>
            <person name="Ma J."/>
        </authorList>
    </citation>
    <scope>NUCLEOTIDE SEQUENCE [LARGE SCALE GENOMIC DNA]</scope>
    <source>
        <strain evidence="3">JCM 11813</strain>
    </source>
</reference>
<evidence type="ECO:0008006" key="4">
    <source>
        <dbReference type="Google" id="ProtNLM"/>
    </source>
</evidence>